<evidence type="ECO:0000256" key="8">
    <source>
        <dbReference type="ARBA" id="ARBA00022490"/>
    </source>
</evidence>
<gene>
    <name evidence="17" type="ORF">C7S18_20695</name>
</gene>
<evidence type="ECO:0000256" key="16">
    <source>
        <dbReference type="ARBA" id="ARBA00040883"/>
    </source>
</evidence>
<dbReference type="GO" id="GO:0005524">
    <property type="term" value="F:ATP binding"/>
    <property type="evidence" value="ECO:0007669"/>
    <property type="project" value="UniProtKB-KW"/>
</dbReference>
<evidence type="ECO:0000256" key="11">
    <source>
        <dbReference type="ARBA" id="ARBA00022777"/>
    </source>
</evidence>
<evidence type="ECO:0000256" key="7">
    <source>
        <dbReference type="ARBA" id="ARBA00012102"/>
    </source>
</evidence>
<evidence type="ECO:0000256" key="6">
    <source>
        <dbReference type="ARBA" id="ARBA00011738"/>
    </source>
</evidence>
<dbReference type="UniPathway" id="UPA00241">
    <property type="reaction ID" value="UER00352"/>
</dbReference>
<keyword evidence="11 17" id="KW-0418">Kinase</keyword>
<dbReference type="PANTHER" id="PTHR34265:SF1">
    <property type="entry name" value="TYPE III PANTOTHENATE KINASE"/>
    <property type="match status" value="1"/>
</dbReference>
<name>A0A2P1PX61_9GAMM</name>
<dbReference type="InterPro" id="IPR043129">
    <property type="entry name" value="ATPase_NBD"/>
</dbReference>
<evidence type="ECO:0000256" key="3">
    <source>
        <dbReference type="ARBA" id="ARBA00001972"/>
    </source>
</evidence>
<comment type="cofactor">
    <cofactor evidence="2">
        <name>K(+)</name>
        <dbReference type="ChEBI" id="CHEBI:29103"/>
    </cofactor>
</comment>
<evidence type="ECO:0000256" key="12">
    <source>
        <dbReference type="ARBA" id="ARBA00022840"/>
    </source>
</evidence>
<dbReference type="EMBL" id="CP027860">
    <property type="protein sequence ID" value="AVP99438.1"/>
    <property type="molecule type" value="Genomic_DNA"/>
</dbReference>
<keyword evidence="18" id="KW-1185">Reference proteome</keyword>
<comment type="cofactor">
    <cofactor evidence="3">
        <name>NH4(+)</name>
        <dbReference type="ChEBI" id="CHEBI:28938"/>
    </cofactor>
</comment>
<reference evidence="17 18" key="1">
    <citation type="submission" date="2018-03" db="EMBL/GenBank/DDBJ databases">
        <title>Ahniella affigens gen. nov., sp. nov., a gammaproteobacterium isolated from sandy soil near a stream.</title>
        <authorList>
            <person name="Ko Y."/>
            <person name="Kim J.-H."/>
        </authorList>
    </citation>
    <scope>NUCLEOTIDE SEQUENCE [LARGE SCALE GENOMIC DNA]</scope>
    <source>
        <strain evidence="17 18">D13</strain>
    </source>
</reference>
<sequence length="245" mass="26237">MNELLIDLGNSRLKYAEVQNGVVLRAFAVNHGDGDWRNILARGLADLARPERVRVAAVAHELVTQAALASIQEIWPGIALTRVTAETHAGALRSAVNEPKRLGVDRFLTALVAAKTTRDTLIIGCGTALTADFVDASGLHHGGWIAPGPETMRAAVLARAARVHWLREGKVQDFATNTENALESGAWHATAGFAERAIRTAEAQCAGNLQVWLHGGGAETLAGLLIQPVTLQRDLVFQGLLLLDR</sequence>
<dbReference type="AlphaFoldDB" id="A0A2P1PX61"/>
<keyword evidence="13" id="KW-0630">Potassium</keyword>
<dbReference type="InterPro" id="IPR004619">
    <property type="entry name" value="Type_III_PanK"/>
</dbReference>
<accession>A0A2P1PX61</accession>
<dbReference type="RefSeq" id="WP_106893356.1">
    <property type="nucleotide sequence ID" value="NZ_CP027860.1"/>
</dbReference>
<dbReference type="Gene3D" id="3.30.420.40">
    <property type="match status" value="2"/>
</dbReference>
<dbReference type="OrthoDB" id="9781305at2"/>
<dbReference type="Proteomes" id="UP000241074">
    <property type="component" value="Chromosome"/>
</dbReference>
<dbReference type="CDD" id="cd24015">
    <property type="entry name" value="ASKHA_NBD_PanK-III"/>
    <property type="match status" value="1"/>
</dbReference>
<comment type="subunit">
    <text evidence="6">Homodimer.</text>
</comment>
<protein>
    <recommendedName>
        <fullName evidence="16">Type III pantothenate kinase</fullName>
        <ecNumber evidence="7">2.7.1.33</ecNumber>
    </recommendedName>
</protein>
<evidence type="ECO:0000256" key="13">
    <source>
        <dbReference type="ARBA" id="ARBA00022958"/>
    </source>
</evidence>
<keyword evidence="8" id="KW-0963">Cytoplasm</keyword>
<dbReference type="KEGG" id="xba:C7S18_20695"/>
<dbReference type="Pfam" id="PF03309">
    <property type="entry name" value="Pan_kinase"/>
    <property type="match status" value="1"/>
</dbReference>
<evidence type="ECO:0000256" key="10">
    <source>
        <dbReference type="ARBA" id="ARBA00022741"/>
    </source>
</evidence>
<comment type="pathway">
    <text evidence="5">Cofactor biosynthesis; coenzyme A biosynthesis; CoA from (R)-pantothenate: step 1/5.</text>
</comment>
<comment type="similarity">
    <text evidence="15">Belongs to the type III pantothenate kinase family.</text>
</comment>
<evidence type="ECO:0000256" key="15">
    <source>
        <dbReference type="ARBA" id="ARBA00038036"/>
    </source>
</evidence>
<dbReference type="PANTHER" id="PTHR34265">
    <property type="entry name" value="TYPE III PANTOTHENATE KINASE"/>
    <property type="match status" value="1"/>
</dbReference>
<comment type="subcellular location">
    <subcellularLocation>
        <location evidence="4">Cytoplasm</location>
    </subcellularLocation>
</comment>
<evidence type="ECO:0000256" key="1">
    <source>
        <dbReference type="ARBA" id="ARBA00001206"/>
    </source>
</evidence>
<dbReference type="SUPFAM" id="SSF53067">
    <property type="entry name" value="Actin-like ATPase domain"/>
    <property type="match status" value="2"/>
</dbReference>
<evidence type="ECO:0000256" key="14">
    <source>
        <dbReference type="ARBA" id="ARBA00022993"/>
    </source>
</evidence>
<organism evidence="17 18">
    <name type="scientific">Ahniella affigens</name>
    <dbReference type="NCBI Taxonomy" id="2021234"/>
    <lineage>
        <taxon>Bacteria</taxon>
        <taxon>Pseudomonadati</taxon>
        <taxon>Pseudomonadota</taxon>
        <taxon>Gammaproteobacteria</taxon>
        <taxon>Lysobacterales</taxon>
        <taxon>Rhodanobacteraceae</taxon>
        <taxon>Ahniella</taxon>
    </lineage>
</organism>
<evidence type="ECO:0000256" key="2">
    <source>
        <dbReference type="ARBA" id="ARBA00001958"/>
    </source>
</evidence>
<keyword evidence="12" id="KW-0067">ATP-binding</keyword>
<evidence type="ECO:0000313" key="18">
    <source>
        <dbReference type="Proteomes" id="UP000241074"/>
    </source>
</evidence>
<dbReference type="GO" id="GO:0004594">
    <property type="term" value="F:pantothenate kinase activity"/>
    <property type="evidence" value="ECO:0007669"/>
    <property type="project" value="UniProtKB-EC"/>
</dbReference>
<keyword evidence="14" id="KW-0173">Coenzyme A biosynthesis</keyword>
<comment type="catalytic activity">
    <reaction evidence="1">
        <text>(R)-pantothenate + ATP = (R)-4'-phosphopantothenate + ADP + H(+)</text>
        <dbReference type="Rhea" id="RHEA:16373"/>
        <dbReference type="ChEBI" id="CHEBI:10986"/>
        <dbReference type="ChEBI" id="CHEBI:15378"/>
        <dbReference type="ChEBI" id="CHEBI:29032"/>
        <dbReference type="ChEBI" id="CHEBI:30616"/>
        <dbReference type="ChEBI" id="CHEBI:456216"/>
        <dbReference type="EC" id="2.7.1.33"/>
    </reaction>
</comment>
<dbReference type="GO" id="GO:0015937">
    <property type="term" value="P:coenzyme A biosynthetic process"/>
    <property type="evidence" value="ECO:0007669"/>
    <property type="project" value="UniProtKB-UniPathway"/>
</dbReference>
<evidence type="ECO:0000256" key="4">
    <source>
        <dbReference type="ARBA" id="ARBA00004496"/>
    </source>
</evidence>
<dbReference type="EC" id="2.7.1.33" evidence="7"/>
<keyword evidence="9" id="KW-0808">Transferase</keyword>
<keyword evidence="10" id="KW-0547">Nucleotide-binding</keyword>
<dbReference type="NCBIfam" id="TIGR00671">
    <property type="entry name" value="baf"/>
    <property type="match status" value="1"/>
</dbReference>
<evidence type="ECO:0000256" key="9">
    <source>
        <dbReference type="ARBA" id="ARBA00022679"/>
    </source>
</evidence>
<evidence type="ECO:0000313" key="17">
    <source>
        <dbReference type="EMBL" id="AVP99438.1"/>
    </source>
</evidence>
<proteinExistence type="inferred from homology"/>
<evidence type="ECO:0000256" key="5">
    <source>
        <dbReference type="ARBA" id="ARBA00005225"/>
    </source>
</evidence>
<reference evidence="17 18" key="2">
    <citation type="submission" date="2018-03" db="EMBL/GenBank/DDBJ databases">
        <authorList>
            <person name="Keele B.F."/>
        </authorList>
    </citation>
    <scope>NUCLEOTIDE SEQUENCE [LARGE SCALE GENOMIC DNA]</scope>
    <source>
        <strain evidence="17 18">D13</strain>
    </source>
</reference>
<dbReference type="GO" id="GO:0005737">
    <property type="term" value="C:cytoplasm"/>
    <property type="evidence" value="ECO:0007669"/>
    <property type="project" value="UniProtKB-SubCell"/>
</dbReference>